<comment type="caution">
    <text evidence="1">The sequence shown here is derived from an EMBL/GenBank/DDBJ whole genome shotgun (WGS) entry which is preliminary data.</text>
</comment>
<keyword evidence="2" id="KW-1185">Reference proteome</keyword>
<sequence>MTLILENVKQEFLKDFQALADKAGAGLSVKQTKANDFQQLREAMLQDLKKPENRAVFERLKDK</sequence>
<dbReference type="EMBL" id="MBPK01000022">
    <property type="protein sequence ID" value="PKT81374.1"/>
    <property type="molecule type" value="Genomic_DNA"/>
</dbReference>
<dbReference type="RefSeq" id="WP_101313051.1">
    <property type="nucleotide sequence ID" value="NZ_MBPJ01000033.1"/>
</dbReference>
<name>A0A2N3PJM2_9HELI</name>
<dbReference type="AlphaFoldDB" id="A0A2N3PJM2"/>
<evidence type="ECO:0000313" key="1">
    <source>
        <dbReference type="EMBL" id="PKT81374.1"/>
    </source>
</evidence>
<accession>A0A2N3PJM2</accession>
<organism evidence="1 2">
    <name type="scientific">Helicobacter winghamensis</name>
    <dbReference type="NCBI Taxonomy" id="157268"/>
    <lineage>
        <taxon>Bacteria</taxon>
        <taxon>Pseudomonadati</taxon>
        <taxon>Campylobacterota</taxon>
        <taxon>Epsilonproteobacteria</taxon>
        <taxon>Campylobacterales</taxon>
        <taxon>Helicobacteraceae</taxon>
        <taxon>Helicobacter</taxon>
    </lineage>
</organism>
<gene>
    <name evidence="1" type="ORF">BCM31_06815</name>
</gene>
<dbReference type="OrthoDB" id="5327357at2"/>
<reference evidence="1 2" key="1">
    <citation type="submission" date="2016-07" db="EMBL/GenBank/DDBJ databases">
        <title>Detection of Helicobacter winghamensis from caecal content of red fox (Vulpes vulpes).</title>
        <authorList>
            <person name="Zanoni R.G."/>
            <person name="Florio D."/>
            <person name="Caffara M."/>
            <person name="Renzi M."/>
            <person name="Parisi A."/>
            <person name="Pasquali F."/>
            <person name="Manfreda G."/>
        </authorList>
    </citation>
    <scope>NUCLEOTIDE SEQUENCE [LARGE SCALE GENOMIC DNA]</scope>
    <source>
        <strain evidence="1 2">295_13</strain>
    </source>
</reference>
<dbReference type="Proteomes" id="UP000233350">
    <property type="component" value="Unassembled WGS sequence"/>
</dbReference>
<evidence type="ECO:0000313" key="2">
    <source>
        <dbReference type="Proteomes" id="UP000233350"/>
    </source>
</evidence>
<protein>
    <submittedName>
        <fullName evidence="1">Uncharacterized protein</fullName>
    </submittedName>
</protein>
<proteinExistence type="predicted"/>